<evidence type="ECO:0000256" key="3">
    <source>
        <dbReference type="SAM" id="SignalP"/>
    </source>
</evidence>
<dbReference type="InterPro" id="IPR013517">
    <property type="entry name" value="FG-GAP"/>
</dbReference>
<dbReference type="InterPro" id="IPR037460">
    <property type="entry name" value="SEST-like"/>
</dbReference>
<evidence type="ECO:0000256" key="2">
    <source>
        <dbReference type="SAM" id="MobiDB-lite"/>
    </source>
</evidence>
<evidence type="ECO:0000313" key="4">
    <source>
        <dbReference type="EMBL" id="KAL2817978.1"/>
    </source>
</evidence>
<dbReference type="SUPFAM" id="SSF69318">
    <property type="entry name" value="Integrin alpha N-terminal domain"/>
    <property type="match status" value="2"/>
</dbReference>
<reference evidence="4 5" key="1">
    <citation type="submission" date="2024-07" db="EMBL/GenBank/DDBJ databases">
        <title>Section-level genome sequencing and comparative genomics of Aspergillus sections Usti and Cavernicolus.</title>
        <authorList>
            <consortium name="Lawrence Berkeley National Laboratory"/>
            <person name="Nybo J.L."/>
            <person name="Vesth T.C."/>
            <person name="Theobald S."/>
            <person name="Frisvad J.C."/>
            <person name="Larsen T.O."/>
            <person name="Kjaerboelling I."/>
            <person name="Rothschild-Mancinelli K."/>
            <person name="Lyhne E.K."/>
            <person name="Kogle M.E."/>
            <person name="Barry K."/>
            <person name="Clum A."/>
            <person name="Na H."/>
            <person name="Ledsgaard L."/>
            <person name="Lin J."/>
            <person name="Lipzen A."/>
            <person name="Kuo A."/>
            <person name="Riley R."/>
            <person name="Mondo S."/>
            <person name="LaButti K."/>
            <person name="Haridas S."/>
            <person name="Pangalinan J."/>
            <person name="Salamov A.A."/>
            <person name="Simmons B.A."/>
            <person name="Magnuson J.K."/>
            <person name="Chen J."/>
            <person name="Drula E."/>
            <person name="Henrissat B."/>
            <person name="Wiebenga A."/>
            <person name="Lubbers R.J."/>
            <person name="Gomes A.C."/>
            <person name="Makela M.R."/>
            <person name="Stajich J."/>
            <person name="Grigoriev I.V."/>
            <person name="Mortensen U.H."/>
            <person name="De vries R.P."/>
            <person name="Baker S.E."/>
            <person name="Andersen M.R."/>
        </authorList>
    </citation>
    <scope>NUCLEOTIDE SEQUENCE [LARGE SCALE GENOMIC DNA]</scope>
    <source>
        <strain evidence="4 5">CBS 600.67</strain>
    </source>
</reference>
<gene>
    <name evidence="4" type="ORF">BDW59DRAFT_165684</name>
</gene>
<dbReference type="EMBL" id="JBFXLS010000087">
    <property type="protein sequence ID" value="KAL2817978.1"/>
    <property type="molecule type" value="Genomic_DNA"/>
</dbReference>
<dbReference type="CDD" id="cd01823">
    <property type="entry name" value="SEST_like"/>
    <property type="match status" value="1"/>
</dbReference>
<dbReference type="Pfam" id="PF13517">
    <property type="entry name" value="FG-GAP_3"/>
    <property type="match status" value="1"/>
</dbReference>
<keyword evidence="1 3" id="KW-0732">Signal</keyword>
<feature type="region of interest" description="Disordered" evidence="2">
    <location>
        <begin position="693"/>
        <end position="730"/>
    </location>
</feature>
<dbReference type="PANTHER" id="PTHR37981:SF1">
    <property type="entry name" value="SGNH HYDROLASE-TYPE ESTERASE DOMAIN-CONTAINING PROTEIN"/>
    <property type="match status" value="1"/>
</dbReference>
<organism evidence="4 5">
    <name type="scientific">Aspergillus cavernicola</name>
    <dbReference type="NCBI Taxonomy" id="176166"/>
    <lineage>
        <taxon>Eukaryota</taxon>
        <taxon>Fungi</taxon>
        <taxon>Dikarya</taxon>
        <taxon>Ascomycota</taxon>
        <taxon>Pezizomycotina</taxon>
        <taxon>Eurotiomycetes</taxon>
        <taxon>Eurotiomycetidae</taxon>
        <taxon>Eurotiales</taxon>
        <taxon>Aspergillaceae</taxon>
        <taxon>Aspergillus</taxon>
        <taxon>Aspergillus subgen. Nidulantes</taxon>
    </lineage>
</organism>
<dbReference type="Proteomes" id="UP001610335">
    <property type="component" value="Unassembled WGS sequence"/>
</dbReference>
<evidence type="ECO:0008006" key="6">
    <source>
        <dbReference type="Google" id="ProtNLM"/>
    </source>
</evidence>
<feature type="signal peptide" evidence="3">
    <location>
        <begin position="1"/>
        <end position="19"/>
    </location>
</feature>
<evidence type="ECO:0000313" key="5">
    <source>
        <dbReference type="Proteomes" id="UP001610335"/>
    </source>
</evidence>
<dbReference type="Gene3D" id="3.40.50.1110">
    <property type="entry name" value="SGNH hydrolase"/>
    <property type="match status" value="2"/>
</dbReference>
<sequence length="1110" mass="124257">MQLWLKACTFAFMAQQALTYPMDPPLYMNVTDSWTGLNLHKRENLEGHSLRILPLGASITNGIGSGDQNGYRKHLRDALRWANAEVDMVGSLWTGTKFNNNDNKGHSGFTIQKGSGADDGPYKHKGVLQDSLSVFALIDKEYVADTIFWADLNGDGVDEMIWYNDPVDKKGIYRDFWDWESVDYLEFNVNDQCNARGVRWGDVDGDGFDDFICIGLDGNMYVSRNIGPPTNPRFENLGLYHANPRPGSSQTHVRLGDIDGDGRLDYCLIADNGDITCWRNGGIQAKAEYWQALGVVFTGKNKGNIDGVQLVDINGDHRADWLYVNDDGSVDIYINNQGHDKSLWPDWSNTGRTHAGMNQEETRPHVKFAWVSGSDRADYVWEEVKTSSRNKNWRDLTIHWWKNEGSGGTMLKAVSMMAQLMMAVVLIEEQDGNNYCDMTGDGVDDYVWVSDRGDIQIFRNINDPPNWGQHGWFYIKDWDRQYIRIADIDGDGKCNIIYHADHGAVVDWYKNNYSVTGFKFTSMGARNYLGPCEGGQRNGVGLFDLAVRFADLNGDKKADRLCIDPDGRTFAMMSTDSDIYTNMRQVKKPEGKDRVNLRFVDVNGDGKADMIWLDKFGGTAQVWYSEELEPAPDTQSSMKWRPGGDAYLQSARGEAIHFANLRGTRRADMIDANPRTNEATTWFSVSCGGGGGGDDGLIRDPGLPTIPEQDKPPSEEELPPGEDNPPPVGGFPAFDRFIAMGDSYSAGVGAGNLILDDYDLTGKCYKNEGAYSYQIWKSYPELQNTEFDFISCTGAKIPDMVVQPQFPDRGITQLAIINAVPKHEYGWATLSLGGNDVGFSKIAIWCLYFPVDIWCPGSKSAAWSRLEEREGQMSPLRAQLAGVYRDILNSAETPDFTLIVTGYAQFFNSETTACNLYSLSRTNFTRLTRSIRTEMNSLVVTTNNLIRTTVAQVNAEFAGRGKYIYFYDIDPQFEGRRFCEPTGHWRKDAWFYSPFRNPEDGEAALARVQNLALVDPDDDIYWDDIYPIDYTGCPPAGTELDTDLGAECELLRQLDPGPDHNPGLPPGDVPSLRPYIKKLMHPKFSAHLATIDGIHSGWQQGWGRPPPSGS</sequence>
<proteinExistence type="predicted"/>
<accession>A0ABR4HTG3</accession>
<name>A0ABR4HTG3_9EURO</name>
<keyword evidence="5" id="KW-1185">Reference proteome</keyword>
<comment type="caution">
    <text evidence="4">The sequence shown here is derived from an EMBL/GenBank/DDBJ whole genome shotgun (WGS) entry which is preliminary data.</text>
</comment>
<dbReference type="InterPro" id="IPR028994">
    <property type="entry name" value="Integrin_alpha_N"/>
</dbReference>
<protein>
    <recommendedName>
        <fullName evidence="6">SGNH hydrolase-type esterase domain-containing protein</fullName>
    </recommendedName>
</protein>
<dbReference type="SUPFAM" id="SSF52266">
    <property type="entry name" value="SGNH hydrolase"/>
    <property type="match status" value="1"/>
</dbReference>
<dbReference type="PANTHER" id="PTHR37981">
    <property type="entry name" value="LIPASE 2"/>
    <property type="match status" value="1"/>
</dbReference>
<evidence type="ECO:0000256" key="1">
    <source>
        <dbReference type="ARBA" id="ARBA00022729"/>
    </source>
</evidence>
<feature type="chain" id="PRO_5046499710" description="SGNH hydrolase-type esterase domain-containing protein" evidence="3">
    <location>
        <begin position="20"/>
        <end position="1110"/>
    </location>
</feature>
<dbReference type="InterPro" id="IPR036514">
    <property type="entry name" value="SGNH_hydro_sf"/>
</dbReference>